<dbReference type="GO" id="GO:0042026">
    <property type="term" value="P:protein refolding"/>
    <property type="evidence" value="ECO:0007669"/>
    <property type="project" value="UniProtKB-ARBA"/>
</dbReference>
<dbReference type="Proteomes" id="UP000323337">
    <property type="component" value="Unassembled WGS sequence"/>
</dbReference>
<comment type="catalytic activity">
    <reaction evidence="1 9 10">
        <text>[protein]-peptidylproline (omega=180) = [protein]-peptidylproline (omega=0)</text>
        <dbReference type="Rhea" id="RHEA:16237"/>
        <dbReference type="Rhea" id="RHEA-COMP:10747"/>
        <dbReference type="Rhea" id="RHEA-COMP:10748"/>
        <dbReference type="ChEBI" id="CHEBI:83833"/>
        <dbReference type="ChEBI" id="CHEBI:83834"/>
        <dbReference type="EC" id="5.2.1.8"/>
    </reaction>
</comment>
<evidence type="ECO:0000313" key="13">
    <source>
        <dbReference type="Proteomes" id="UP000323337"/>
    </source>
</evidence>
<evidence type="ECO:0000256" key="8">
    <source>
        <dbReference type="ARBA" id="ARBA00037071"/>
    </source>
</evidence>
<keyword evidence="6" id="KW-0143">Chaperone</keyword>
<dbReference type="PANTHER" id="PTHR47861">
    <property type="entry name" value="FKBP-TYPE PEPTIDYL-PROLYL CIS-TRANS ISOMERASE SLYD"/>
    <property type="match status" value="1"/>
</dbReference>
<evidence type="ECO:0000256" key="9">
    <source>
        <dbReference type="PROSITE-ProRule" id="PRU00277"/>
    </source>
</evidence>
<dbReference type="RefSeq" id="WP_303700045.1">
    <property type="nucleotide sequence ID" value="NZ_VSIV01000028.1"/>
</dbReference>
<dbReference type="Pfam" id="PF00254">
    <property type="entry name" value="FKBP_C"/>
    <property type="match status" value="1"/>
</dbReference>
<protein>
    <recommendedName>
        <fullName evidence="10">Peptidyl-prolyl cis-trans isomerase</fullName>
        <ecNumber evidence="10">5.2.1.8</ecNumber>
    </recommendedName>
</protein>
<dbReference type="EMBL" id="VSIV01000028">
    <property type="protein sequence ID" value="TYB36017.1"/>
    <property type="molecule type" value="Genomic_DNA"/>
</dbReference>
<name>A0A5D0MV59_FLESI</name>
<comment type="subcellular location">
    <subcellularLocation>
        <location evidence="2">Cytoplasm</location>
    </subcellularLocation>
</comment>
<evidence type="ECO:0000256" key="7">
    <source>
        <dbReference type="ARBA" id="ARBA00023235"/>
    </source>
</evidence>
<accession>A0A5D0MV59</accession>
<dbReference type="PROSITE" id="PS50059">
    <property type="entry name" value="FKBP_PPIASE"/>
    <property type="match status" value="1"/>
</dbReference>
<reference evidence="12 13" key="1">
    <citation type="submission" date="2019-08" db="EMBL/GenBank/DDBJ databases">
        <title>Genomic characterization of a novel candidate phylum (ARYD3) from a high temperature, high salinity tertiary oil reservoir in north central Oklahoma, USA.</title>
        <authorList>
            <person name="Youssef N.H."/>
            <person name="Yadav A."/>
            <person name="Elshahed M.S."/>
        </authorList>
    </citation>
    <scope>NUCLEOTIDE SEQUENCE [LARGE SCALE GENOMIC DNA]</scope>
    <source>
        <strain evidence="12">ARYD1</strain>
    </source>
</reference>
<keyword evidence="7 9" id="KW-0413">Isomerase</keyword>
<dbReference type="EC" id="5.2.1.8" evidence="10"/>
<evidence type="ECO:0000313" key="12">
    <source>
        <dbReference type="EMBL" id="TYB36017.1"/>
    </source>
</evidence>
<dbReference type="InterPro" id="IPR001179">
    <property type="entry name" value="PPIase_FKBP_dom"/>
</dbReference>
<comment type="similarity">
    <text evidence="3 10">Belongs to the FKBP-type PPIase family.</text>
</comment>
<sequence>MEAGNDSKVTFHYTVTIEDGTVVDSTKEEEPLTVQLGEKQLLPDLEKELVGMKEGEEKSVELTPEQAFGEVQEDAITDIPRQNINLDENIQEGMYIDLTDENEQNFRGLVKELNDDNVKIDFNHPLAGRKLTFNVEVVEVN</sequence>
<comment type="function">
    <text evidence="8">Also involved in hydrogenase metallocenter assembly, probably by participating in the nickel insertion step. This function in hydrogenase biosynthesis requires chaperone activity and the presence of the metal-binding domain, but not PPIase activity.</text>
</comment>
<dbReference type="InterPro" id="IPR046357">
    <property type="entry name" value="PPIase_dom_sf"/>
</dbReference>
<evidence type="ECO:0000256" key="10">
    <source>
        <dbReference type="RuleBase" id="RU003915"/>
    </source>
</evidence>
<gene>
    <name evidence="12" type="ORF">FXF49_00955</name>
</gene>
<dbReference type="GO" id="GO:0003755">
    <property type="term" value="F:peptidyl-prolyl cis-trans isomerase activity"/>
    <property type="evidence" value="ECO:0007669"/>
    <property type="project" value="UniProtKB-UniRule"/>
</dbReference>
<evidence type="ECO:0000256" key="3">
    <source>
        <dbReference type="ARBA" id="ARBA00006577"/>
    </source>
</evidence>
<keyword evidence="4" id="KW-0963">Cytoplasm</keyword>
<dbReference type="Gene3D" id="3.10.50.40">
    <property type="match status" value="1"/>
</dbReference>
<dbReference type="GO" id="GO:0005737">
    <property type="term" value="C:cytoplasm"/>
    <property type="evidence" value="ECO:0007669"/>
    <property type="project" value="UniProtKB-SubCell"/>
</dbReference>
<evidence type="ECO:0000256" key="2">
    <source>
        <dbReference type="ARBA" id="ARBA00004496"/>
    </source>
</evidence>
<evidence type="ECO:0000256" key="4">
    <source>
        <dbReference type="ARBA" id="ARBA00022490"/>
    </source>
</evidence>
<proteinExistence type="inferred from homology"/>
<evidence type="ECO:0000256" key="6">
    <source>
        <dbReference type="ARBA" id="ARBA00023186"/>
    </source>
</evidence>
<comment type="caution">
    <text evidence="12">The sequence shown here is derived from an EMBL/GenBank/DDBJ whole genome shotgun (WGS) entry which is preliminary data.</text>
</comment>
<organism evidence="12 13">
    <name type="scientific">Flexistipes sinusarabici</name>
    <dbReference type="NCBI Taxonomy" id="2352"/>
    <lineage>
        <taxon>Bacteria</taxon>
        <taxon>Pseudomonadati</taxon>
        <taxon>Deferribacterota</taxon>
        <taxon>Deferribacteres</taxon>
        <taxon>Deferribacterales</taxon>
        <taxon>Flexistipitaceae</taxon>
        <taxon>Flexistipes</taxon>
    </lineage>
</organism>
<dbReference type="AlphaFoldDB" id="A0A5D0MV59"/>
<dbReference type="PANTHER" id="PTHR47861:SF3">
    <property type="entry name" value="FKBP-TYPE PEPTIDYL-PROLYL CIS-TRANS ISOMERASE SLYD"/>
    <property type="match status" value="1"/>
</dbReference>
<evidence type="ECO:0000259" key="11">
    <source>
        <dbReference type="PROSITE" id="PS50059"/>
    </source>
</evidence>
<keyword evidence="5 9" id="KW-0697">Rotamase</keyword>
<feature type="domain" description="PPIase FKBP-type" evidence="11">
    <location>
        <begin position="6"/>
        <end position="80"/>
    </location>
</feature>
<evidence type="ECO:0000256" key="5">
    <source>
        <dbReference type="ARBA" id="ARBA00023110"/>
    </source>
</evidence>
<evidence type="ECO:0000256" key="1">
    <source>
        <dbReference type="ARBA" id="ARBA00000971"/>
    </source>
</evidence>
<dbReference type="SUPFAM" id="SSF54534">
    <property type="entry name" value="FKBP-like"/>
    <property type="match status" value="1"/>
</dbReference>